<comment type="caution">
    <text evidence="6">The sequence shown here is derived from an EMBL/GenBank/DDBJ whole genome shotgun (WGS) entry which is preliminary data.</text>
</comment>
<evidence type="ECO:0000256" key="1">
    <source>
        <dbReference type="ARBA" id="ARBA00009437"/>
    </source>
</evidence>
<dbReference type="Pfam" id="PF03466">
    <property type="entry name" value="LysR_substrate"/>
    <property type="match status" value="1"/>
</dbReference>
<evidence type="ECO:0000259" key="5">
    <source>
        <dbReference type="PROSITE" id="PS50931"/>
    </source>
</evidence>
<name>A0ABU8W339_9BURK</name>
<dbReference type="SUPFAM" id="SSF53850">
    <property type="entry name" value="Periplasmic binding protein-like II"/>
    <property type="match status" value="1"/>
</dbReference>
<dbReference type="Proteomes" id="UP001363010">
    <property type="component" value="Unassembled WGS sequence"/>
</dbReference>
<dbReference type="CDD" id="cd08422">
    <property type="entry name" value="PBP2_CrgA_like"/>
    <property type="match status" value="1"/>
</dbReference>
<dbReference type="InterPro" id="IPR000847">
    <property type="entry name" value="LysR_HTH_N"/>
</dbReference>
<dbReference type="RefSeq" id="WP_340364688.1">
    <property type="nucleotide sequence ID" value="NZ_JBBKZV010000009.1"/>
</dbReference>
<dbReference type="SUPFAM" id="SSF46785">
    <property type="entry name" value="Winged helix' DNA-binding domain"/>
    <property type="match status" value="1"/>
</dbReference>
<dbReference type="InterPro" id="IPR036390">
    <property type="entry name" value="WH_DNA-bd_sf"/>
</dbReference>
<dbReference type="InterPro" id="IPR058163">
    <property type="entry name" value="LysR-type_TF_proteobact-type"/>
</dbReference>
<keyword evidence="7" id="KW-1185">Reference proteome</keyword>
<evidence type="ECO:0000313" key="7">
    <source>
        <dbReference type="Proteomes" id="UP001363010"/>
    </source>
</evidence>
<evidence type="ECO:0000313" key="6">
    <source>
        <dbReference type="EMBL" id="MEJ8823656.1"/>
    </source>
</evidence>
<gene>
    <name evidence="6" type="ORF">WKW80_16705</name>
</gene>
<dbReference type="Gene3D" id="3.40.190.290">
    <property type="match status" value="1"/>
</dbReference>
<evidence type="ECO:0000256" key="3">
    <source>
        <dbReference type="ARBA" id="ARBA00023125"/>
    </source>
</evidence>
<keyword evidence="4" id="KW-0804">Transcription</keyword>
<reference evidence="6 7" key="1">
    <citation type="submission" date="2024-03" db="EMBL/GenBank/DDBJ databases">
        <title>Novel species of the genus Variovorax.</title>
        <authorList>
            <person name="Liu Q."/>
            <person name="Xin Y.-H."/>
        </authorList>
    </citation>
    <scope>NUCLEOTIDE SEQUENCE [LARGE SCALE GENOMIC DNA]</scope>
    <source>
        <strain evidence="6 7">KACC 18501</strain>
    </source>
</reference>
<dbReference type="PANTHER" id="PTHR30537">
    <property type="entry name" value="HTH-TYPE TRANSCRIPTIONAL REGULATOR"/>
    <property type="match status" value="1"/>
</dbReference>
<accession>A0ABU8W339</accession>
<dbReference type="Gene3D" id="1.10.10.10">
    <property type="entry name" value="Winged helix-like DNA-binding domain superfamily/Winged helix DNA-binding domain"/>
    <property type="match status" value="1"/>
</dbReference>
<evidence type="ECO:0000256" key="4">
    <source>
        <dbReference type="ARBA" id="ARBA00023163"/>
    </source>
</evidence>
<dbReference type="EMBL" id="JBBKZV010000009">
    <property type="protein sequence ID" value="MEJ8823656.1"/>
    <property type="molecule type" value="Genomic_DNA"/>
</dbReference>
<dbReference type="PROSITE" id="PS50931">
    <property type="entry name" value="HTH_LYSR"/>
    <property type="match status" value="1"/>
</dbReference>
<protein>
    <submittedName>
        <fullName evidence="6">LysR family transcriptional regulator</fullName>
    </submittedName>
</protein>
<dbReference type="InterPro" id="IPR005119">
    <property type="entry name" value="LysR_subst-bd"/>
</dbReference>
<keyword evidence="2" id="KW-0805">Transcription regulation</keyword>
<dbReference type="InterPro" id="IPR036388">
    <property type="entry name" value="WH-like_DNA-bd_sf"/>
</dbReference>
<keyword evidence="3" id="KW-0238">DNA-binding</keyword>
<comment type="similarity">
    <text evidence="1">Belongs to the LysR transcriptional regulatory family.</text>
</comment>
<feature type="domain" description="HTH lysR-type" evidence="5">
    <location>
        <begin position="1"/>
        <end position="58"/>
    </location>
</feature>
<sequence length="295" mass="32920">MHLDDLRLFLRVAHAQSLSEAARQLDQSPASVSARLKRIEEELGVRLVERTTRALHLTPEGERFLQTCDTMTSAWTLGQSLLRQDARAVEGRIHIAAPTDTSAQFLAAWIGDYTRMHPRLVVTLRVGDRMHDLPREAVDIAVRYGELRDSSMVSRLLVRSHRVLVASPKYLERSAPLLCPADLSNHRCLAWLSRDQPKVQWSFVSPQGACETVVVKPALCADSLLVRQWAVRGEGVAYKASVDVAADLREGRLVRLLGDYEGEAVPISAVMPSGRHVPTRVRAMVDHLARRFTGL</sequence>
<evidence type="ECO:0000256" key="2">
    <source>
        <dbReference type="ARBA" id="ARBA00023015"/>
    </source>
</evidence>
<proteinExistence type="inferred from homology"/>
<organism evidence="6 7">
    <name type="scientific">Variovorax humicola</name>
    <dbReference type="NCBI Taxonomy" id="1769758"/>
    <lineage>
        <taxon>Bacteria</taxon>
        <taxon>Pseudomonadati</taxon>
        <taxon>Pseudomonadota</taxon>
        <taxon>Betaproteobacteria</taxon>
        <taxon>Burkholderiales</taxon>
        <taxon>Comamonadaceae</taxon>
        <taxon>Variovorax</taxon>
    </lineage>
</organism>
<dbReference type="Pfam" id="PF00126">
    <property type="entry name" value="HTH_1"/>
    <property type="match status" value="1"/>
</dbReference>
<dbReference type="PANTHER" id="PTHR30537:SF21">
    <property type="entry name" value="HTH-TYPE TRANSCRIPTIONAL REGULATOR SINR-RELATED"/>
    <property type="match status" value="1"/>
</dbReference>